<evidence type="ECO:0000256" key="1">
    <source>
        <dbReference type="SAM" id="MobiDB-lite"/>
    </source>
</evidence>
<name>A0ABT9NB14_9ACTO</name>
<feature type="compositionally biased region" description="Low complexity" evidence="1">
    <location>
        <begin position="1151"/>
        <end position="1173"/>
    </location>
</feature>
<feature type="region of interest" description="Disordered" evidence="1">
    <location>
        <begin position="1151"/>
        <end position="1230"/>
    </location>
</feature>
<feature type="compositionally biased region" description="Low complexity" evidence="1">
    <location>
        <begin position="1055"/>
        <end position="1066"/>
    </location>
</feature>
<feature type="region of interest" description="Disordered" evidence="1">
    <location>
        <begin position="945"/>
        <end position="1135"/>
    </location>
</feature>
<sequence>MTMKLTRTAALGGGLAVLLTPMVVPMASATTAATNVVINEIYVEGTKNNGNPDYVELYNPTHEPVNLNGITLVQATAKSGKVSKEVPLKGTISPGGHFLVVSTQNSENLKNLRDGAKADQEGNFDFARSKTGTIAALVAEGADLSAPLDGDFAGKPGYIDVVGIGKTAKGYETAAVTEKTDDSTSFHRGENGADTDNNAQDFTVGELSPQGSGTVAPAPEPAEPAPGDPGTTTPGTDPVPDAPGESEENQPPASGDILPIQEIQGTDFLSPHLGKRVTTAGVITAVYPDGGFNGAYIQTEGSGGDKHSDASSAIFVYSSKIAQMKIGDFVKVTGTVTEYPGKKANQKTEPDPVTRLTEIAGKVDVEKIERTDVVAPVPVELAQIPTGDEKREALEGMLVKITGTHTITENYKTAQFGQIGLAPGDEPFYQPTEKYPEDDERAADLAAANKANLITLDDGISYETSVKKVYESSNTKDQAKAKRAEKAKKERGVRGGPNGDVLTFTVQKLKQNGEPGKPSVHHYEKPDFPASWLDVNKPVRVGAHVTFKEPMILDFRHQWSLQPRFPVQEKQGETFKDHSWDVIELTKYERPAVPEIPGDVTISSFNVLNYFTDLGAEENGCNFFPSITGEGLSTDYCTRRGAYSAEAFARQEEKIVEAITKLDSTVVGLEEIENSARFDKPRDTALAHLTEQLNKKAGTAKWDYVRSPEESKLGKKEDVIRLAYIYQKDKVTPVGDSLIFRENEWFENWARQPLAQRWSPVVNGEKVGTEFVSVVNHFKSKGSVASEKKGSKKPLIEGDNETLAGNNNLLRVRQAKEMTDWVAQTFPDDPVIILGDLNSYSKEAPVRAIQEAGYTSVAEHFKVKNMSYQFGGVIGSLDHALVNAKLLEHVTKADVWNVNALEPVAFEYARYQTTVNSPATTYDTTAYRSSDHDPIKVGLNLIPDDLEKPAPAETTPVETPSSPLIPLTPAETDEPSAPAPEETTPTKSGSVEGGSSVNDPNLDGKIVVGPWTDLVPATPIPAEPEETTPAPEETMPVETPSSPLIPLTPAETDEPSAPAPEETTPTKSGSVEGGSSVNDPNLDGKIVVGPWTDLVPATPIPAEPEETTPAPEPSAPATKSGSVEGGSSVNDPNLKGVVAVPWTDLVPATSIPAEPEETTPAPEETTPAETPSSPLIPLTPAETDEPSAPAPEETTPAPAETTPTETPSSPLVPLTPAETDEPSAPASTPWTELTLATNVGPVYANTEEIEAAVKAGTLALAQHYTVVRGGSVDVTLTGLTPNTEARVYLYSDPVLVTKAMADATGALTVTVPTTLETPLGLHHVVAVSTTPGEQARTAIALEVLSKEAPAPEATTPEPEKSEGAGNTGGQSNTGNGTPMNQGAPMHSAPSHTGSGLAFTGASVAGLAAVALATVGAGAAMVLRRRES</sequence>
<feature type="region of interest" description="Disordered" evidence="1">
    <location>
        <begin position="1346"/>
        <end position="1392"/>
    </location>
</feature>
<evidence type="ECO:0000256" key="2">
    <source>
        <dbReference type="SAM" id="Phobius"/>
    </source>
</evidence>
<dbReference type="PROSITE" id="PS51841">
    <property type="entry name" value="LTD"/>
    <property type="match status" value="1"/>
</dbReference>
<feature type="compositionally biased region" description="Polar residues" evidence="1">
    <location>
        <begin position="1067"/>
        <end position="1079"/>
    </location>
</feature>
<feature type="compositionally biased region" description="Pro residues" evidence="1">
    <location>
        <begin position="218"/>
        <end position="227"/>
    </location>
</feature>
<accession>A0ABT9NB14</accession>
<gene>
    <name evidence="5" type="ORF">J2S49_000779</name>
</gene>
<dbReference type="InterPro" id="IPR036691">
    <property type="entry name" value="Endo/exonu/phosph_ase_sf"/>
</dbReference>
<keyword evidence="2" id="KW-0812">Transmembrane</keyword>
<keyword evidence="2" id="KW-1133">Transmembrane helix</keyword>
<dbReference type="InterPro" id="IPR047971">
    <property type="entry name" value="ExeM-like"/>
</dbReference>
<keyword evidence="3" id="KW-0732">Signal</keyword>
<dbReference type="CDD" id="cd10283">
    <property type="entry name" value="MnuA_DNase1-like"/>
    <property type="match status" value="1"/>
</dbReference>
<dbReference type="EMBL" id="JAUSQW010000001">
    <property type="protein sequence ID" value="MDP9800703.1"/>
    <property type="molecule type" value="Genomic_DNA"/>
</dbReference>
<feature type="signal peptide" evidence="3">
    <location>
        <begin position="1"/>
        <end position="32"/>
    </location>
</feature>
<evidence type="ECO:0000313" key="5">
    <source>
        <dbReference type="EMBL" id="MDP9800703.1"/>
    </source>
</evidence>
<dbReference type="Proteomes" id="UP001235966">
    <property type="component" value="Unassembled WGS sequence"/>
</dbReference>
<comment type="caution">
    <text evidence="5">The sequence shown here is derived from an EMBL/GenBank/DDBJ whole genome shotgun (WGS) entry which is preliminary data.</text>
</comment>
<feature type="domain" description="LTD" evidence="4">
    <location>
        <begin position="24"/>
        <end position="181"/>
    </location>
</feature>
<feature type="region of interest" description="Disordered" evidence="1">
    <location>
        <begin position="471"/>
        <end position="501"/>
    </location>
</feature>
<feature type="transmembrane region" description="Helical" evidence="2">
    <location>
        <begin position="1396"/>
        <end position="1422"/>
    </location>
</feature>
<keyword evidence="2" id="KW-0472">Membrane</keyword>
<feature type="compositionally biased region" description="Low complexity" evidence="1">
    <location>
        <begin position="1027"/>
        <end position="1040"/>
    </location>
</feature>
<dbReference type="Pfam" id="PF00932">
    <property type="entry name" value="LTD"/>
    <property type="match status" value="1"/>
</dbReference>
<feature type="compositionally biased region" description="Polar residues" evidence="1">
    <location>
        <begin position="987"/>
        <end position="999"/>
    </location>
</feature>
<dbReference type="InterPro" id="IPR001322">
    <property type="entry name" value="Lamin_tail_dom"/>
</dbReference>
<feature type="compositionally biased region" description="Low complexity" evidence="1">
    <location>
        <begin position="228"/>
        <end position="243"/>
    </location>
</feature>
<dbReference type="RefSeq" id="WP_278058109.1">
    <property type="nucleotide sequence ID" value="NZ_CP121247.1"/>
</dbReference>
<organism evidence="5 6">
    <name type="scientific">Arcanobacterium wilhelmae</name>
    <dbReference type="NCBI Taxonomy" id="1803177"/>
    <lineage>
        <taxon>Bacteria</taxon>
        <taxon>Bacillati</taxon>
        <taxon>Actinomycetota</taxon>
        <taxon>Actinomycetes</taxon>
        <taxon>Actinomycetales</taxon>
        <taxon>Actinomycetaceae</taxon>
        <taxon>Arcanobacterium</taxon>
    </lineage>
</organism>
<dbReference type="Gene3D" id="3.60.10.10">
    <property type="entry name" value="Endonuclease/exonuclease/phosphatase"/>
    <property type="match status" value="1"/>
</dbReference>
<dbReference type="NCBIfam" id="NF033681">
    <property type="entry name" value="ExeM_NucH_DNase"/>
    <property type="match status" value="1"/>
</dbReference>
<dbReference type="CDD" id="cd04486">
    <property type="entry name" value="YhcR_OBF_like"/>
    <property type="match status" value="1"/>
</dbReference>
<reference evidence="5 6" key="1">
    <citation type="submission" date="2023-07" db="EMBL/GenBank/DDBJ databases">
        <title>Sequencing the genomes of 1000 actinobacteria strains.</title>
        <authorList>
            <person name="Klenk H.-P."/>
        </authorList>
    </citation>
    <scope>NUCLEOTIDE SEQUENCE [LARGE SCALE GENOMIC DNA]</scope>
    <source>
        <strain evidence="5 6">DSM 102162</strain>
    </source>
</reference>
<feature type="compositionally biased region" description="Low complexity" evidence="1">
    <location>
        <begin position="951"/>
        <end position="962"/>
    </location>
</feature>
<dbReference type="PANTHER" id="PTHR42834">
    <property type="entry name" value="ENDONUCLEASE/EXONUCLEASE/PHOSPHATASE FAMILY PROTEIN (AFU_ORTHOLOGUE AFUA_3G09210)"/>
    <property type="match status" value="1"/>
</dbReference>
<dbReference type="SUPFAM" id="SSF74853">
    <property type="entry name" value="Lamin A/C globular tail domain"/>
    <property type="match status" value="1"/>
</dbReference>
<keyword evidence="6" id="KW-1185">Reference proteome</keyword>
<feature type="compositionally biased region" description="Basic and acidic residues" evidence="1">
    <location>
        <begin position="178"/>
        <end position="191"/>
    </location>
</feature>
<evidence type="ECO:0000259" key="4">
    <source>
        <dbReference type="PROSITE" id="PS51841"/>
    </source>
</evidence>
<feature type="compositionally biased region" description="Low complexity" evidence="1">
    <location>
        <begin position="1186"/>
        <end position="1217"/>
    </location>
</feature>
<proteinExistence type="predicted"/>
<protein>
    <submittedName>
        <fullName evidence="5">Extracellular nuclease</fullName>
    </submittedName>
</protein>
<dbReference type="Gene3D" id="2.60.40.1260">
    <property type="entry name" value="Lamin Tail domain"/>
    <property type="match status" value="1"/>
</dbReference>
<feature type="compositionally biased region" description="Low complexity" evidence="1">
    <location>
        <begin position="975"/>
        <end position="986"/>
    </location>
</feature>
<feature type="compositionally biased region" description="Low complexity" evidence="1">
    <location>
        <begin position="1347"/>
        <end position="1356"/>
    </location>
</feature>
<feature type="chain" id="PRO_5046391599" evidence="3">
    <location>
        <begin position="33"/>
        <end position="1427"/>
    </location>
</feature>
<feature type="compositionally biased region" description="Basic and acidic residues" evidence="1">
    <location>
        <begin position="477"/>
        <end position="493"/>
    </location>
</feature>
<feature type="region of interest" description="Disordered" evidence="1">
    <location>
        <begin position="175"/>
        <end position="257"/>
    </location>
</feature>
<dbReference type="PANTHER" id="PTHR42834:SF1">
    <property type="entry name" value="ENDONUCLEASE_EXONUCLEASE_PHOSPHATASE FAMILY PROTEIN (AFU_ORTHOLOGUE AFUA_3G09210)"/>
    <property type="match status" value="1"/>
</dbReference>
<evidence type="ECO:0000256" key="3">
    <source>
        <dbReference type="SAM" id="SignalP"/>
    </source>
</evidence>
<feature type="compositionally biased region" description="Polar residues" evidence="1">
    <location>
        <begin position="1119"/>
        <end position="1131"/>
    </location>
</feature>
<dbReference type="SUPFAM" id="SSF56219">
    <property type="entry name" value="DNase I-like"/>
    <property type="match status" value="1"/>
</dbReference>
<evidence type="ECO:0000313" key="6">
    <source>
        <dbReference type="Proteomes" id="UP001235966"/>
    </source>
</evidence>
<dbReference type="InterPro" id="IPR036415">
    <property type="entry name" value="Lamin_tail_dom_sf"/>
</dbReference>